<evidence type="ECO:0000313" key="6">
    <source>
        <dbReference type="Proteomes" id="UP001596500"/>
    </source>
</evidence>
<dbReference type="EMBL" id="JBHTBW010000052">
    <property type="protein sequence ID" value="MFC7442558.1"/>
    <property type="molecule type" value="Genomic_DNA"/>
</dbReference>
<dbReference type="Gene3D" id="1.10.490.50">
    <property type="entry name" value="Antibiotic binding domain of TipA-like multidrug resistance regulators"/>
    <property type="match status" value="1"/>
</dbReference>
<accession>A0ABW2RNB4</accession>
<dbReference type="RefSeq" id="WP_379866507.1">
    <property type="nucleotide sequence ID" value="NZ_JBHTBW010000052.1"/>
</dbReference>
<evidence type="ECO:0000256" key="2">
    <source>
        <dbReference type="ARBA" id="ARBA00023163"/>
    </source>
</evidence>
<dbReference type="Pfam" id="PF07739">
    <property type="entry name" value="TipAS"/>
    <property type="match status" value="1"/>
</dbReference>
<dbReference type="InterPro" id="IPR009061">
    <property type="entry name" value="DNA-bd_dom_put_sf"/>
</dbReference>
<name>A0ABW2RNB4_9BACL</name>
<dbReference type="InterPro" id="IPR015358">
    <property type="entry name" value="Tscrpt_reg_MerR_DNA-bd"/>
</dbReference>
<keyword evidence="1" id="KW-0805">Transcription regulation</keyword>
<keyword evidence="3" id="KW-0175">Coiled coil</keyword>
<dbReference type="InterPro" id="IPR036244">
    <property type="entry name" value="TipA-like_antibiotic-bd"/>
</dbReference>
<protein>
    <submittedName>
        <fullName evidence="5">TipAS antibiotic-recognition domain-containing protein</fullName>
    </submittedName>
</protein>
<reference evidence="6" key="1">
    <citation type="journal article" date="2019" name="Int. J. Syst. Evol. Microbiol.">
        <title>The Global Catalogue of Microorganisms (GCM) 10K type strain sequencing project: providing services to taxonomists for standard genome sequencing and annotation.</title>
        <authorList>
            <consortium name="The Broad Institute Genomics Platform"/>
            <consortium name="The Broad Institute Genome Sequencing Center for Infectious Disease"/>
            <person name="Wu L."/>
            <person name="Ma J."/>
        </authorList>
    </citation>
    <scope>NUCLEOTIDE SEQUENCE [LARGE SCALE GENOMIC DNA]</scope>
    <source>
        <strain evidence="6">CGMCC 1.12942</strain>
    </source>
</reference>
<organism evidence="5 6">
    <name type="scientific">Laceyella putida</name>
    <dbReference type="NCBI Taxonomy" id="110101"/>
    <lineage>
        <taxon>Bacteria</taxon>
        <taxon>Bacillati</taxon>
        <taxon>Bacillota</taxon>
        <taxon>Bacilli</taxon>
        <taxon>Bacillales</taxon>
        <taxon>Thermoactinomycetaceae</taxon>
        <taxon>Laceyella</taxon>
    </lineage>
</organism>
<dbReference type="SUPFAM" id="SSF89082">
    <property type="entry name" value="Antibiotic binding domain of TipA-like multidrug resistance regulators"/>
    <property type="match status" value="1"/>
</dbReference>
<evidence type="ECO:0000256" key="1">
    <source>
        <dbReference type="ARBA" id="ARBA00023015"/>
    </source>
</evidence>
<dbReference type="PROSITE" id="PS50937">
    <property type="entry name" value="HTH_MERR_2"/>
    <property type="match status" value="1"/>
</dbReference>
<dbReference type="Gene3D" id="1.10.1660.10">
    <property type="match status" value="1"/>
</dbReference>
<dbReference type="Proteomes" id="UP001596500">
    <property type="component" value="Unassembled WGS sequence"/>
</dbReference>
<dbReference type="Pfam" id="PF09278">
    <property type="entry name" value="MerR-DNA-bind"/>
    <property type="match status" value="1"/>
</dbReference>
<evidence type="ECO:0000256" key="3">
    <source>
        <dbReference type="SAM" id="Coils"/>
    </source>
</evidence>
<feature type="coiled-coil region" evidence="3">
    <location>
        <begin position="25"/>
        <end position="66"/>
    </location>
</feature>
<comment type="caution">
    <text evidence="5">The sequence shown here is derived from an EMBL/GenBank/DDBJ whole genome shotgun (WGS) entry which is preliminary data.</text>
</comment>
<sequence>MFFKEIGFHLQEIKEILDSPQFDRKQALLTHKELLLQKKKRLEEMIRTLERTIDSMEGEIQMSKQDLFDGFDMKEIEEHQKKYAEEIRVRYGVDAMGELSKHSEKEWARIMARSDEIYKKLVTYMDKDPAAPEVQQVIGAWRQHISDNFYPCTLEIFRGLGDMYVADERFTANIDKYAKGLAAFMKEAMHIYCDNHTE</sequence>
<keyword evidence="6" id="KW-1185">Reference proteome</keyword>
<evidence type="ECO:0000259" key="4">
    <source>
        <dbReference type="PROSITE" id="PS50937"/>
    </source>
</evidence>
<keyword evidence="2" id="KW-0804">Transcription</keyword>
<dbReference type="InterPro" id="IPR000551">
    <property type="entry name" value="MerR-type_HTH_dom"/>
</dbReference>
<proteinExistence type="predicted"/>
<evidence type="ECO:0000313" key="5">
    <source>
        <dbReference type="EMBL" id="MFC7442558.1"/>
    </source>
</evidence>
<gene>
    <name evidence="5" type="ORF">ACFQNG_15845</name>
</gene>
<dbReference type="InterPro" id="IPR012925">
    <property type="entry name" value="TipAS_dom"/>
</dbReference>
<dbReference type="SUPFAM" id="SSF46955">
    <property type="entry name" value="Putative DNA-binding domain"/>
    <property type="match status" value="1"/>
</dbReference>
<feature type="domain" description="HTH merR-type" evidence="4">
    <location>
        <begin position="1"/>
        <end position="19"/>
    </location>
</feature>